<dbReference type="InterPro" id="IPR016181">
    <property type="entry name" value="Acyl_CoA_acyltransferase"/>
</dbReference>
<proteinExistence type="predicted"/>
<dbReference type="EMBL" id="SRSO01000012">
    <property type="protein sequence ID" value="TGV02565.1"/>
    <property type="molecule type" value="Genomic_DNA"/>
</dbReference>
<accession>A0A4S1DX96</accession>
<comment type="caution">
    <text evidence="1">The sequence shown here is derived from an EMBL/GenBank/DDBJ whole genome shotgun (WGS) entry which is preliminary data.</text>
</comment>
<dbReference type="Proteomes" id="UP000307602">
    <property type="component" value="Unassembled WGS sequence"/>
</dbReference>
<protein>
    <submittedName>
        <fullName evidence="1">GNAT family N-acetyltransferase</fullName>
    </submittedName>
</protein>
<sequence>MFTIKRYNPEYKSLWNKFVAESKNATFLFHRDFMEYHSDRFTDFSLLIFHNEKLIAMLPANIEEQTLYSHKGLSYGSLILPDKISFQNVLECVCNLLKFLSENNIDTFVFKQLPKIYNLRPSDEVDYFLFILKAKLFRKDVSMAIPLANKLEISNLRKRRLKLAKSSDLNFISNGDIASFWNEILTPNLKSKFDVEPVHTLLEITKLHERFPDHIKQYNVYFEDELFAGCTVFETKNVAHAQYISTKNNNKGALDYLIDQLISNVYKNKVYFDFGISNENQGMNVNEGLLQWKQSFGASSVVHDFYEIEVANYTLLKEVLI</sequence>
<keyword evidence="1" id="KW-0808">Transferase</keyword>
<dbReference type="AlphaFoldDB" id="A0A4S1DX96"/>
<gene>
    <name evidence="1" type="ORF">EM932_10335</name>
</gene>
<dbReference type="OrthoDB" id="9808687at2"/>
<evidence type="ECO:0000313" key="2">
    <source>
        <dbReference type="Proteomes" id="UP000307602"/>
    </source>
</evidence>
<organism evidence="1 2">
    <name type="scientific">Flavivirga rizhaonensis</name>
    <dbReference type="NCBI Taxonomy" id="2559571"/>
    <lineage>
        <taxon>Bacteria</taxon>
        <taxon>Pseudomonadati</taxon>
        <taxon>Bacteroidota</taxon>
        <taxon>Flavobacteriia</taxon>
        <taxon>Flavobacteriales</taxon>
        <taxon>Flavobacteriaceae</taxon>
        <taxon>Flavivirga</taxon>
    </lineage>
</organism>
<dbReference type="SUPFAM" id="SSF55729">
    <property type="entry name" value="Acyl-CoA N-acyltransferases (Nat)"/>
    <property type="match status" value="1"/>
</dbReference>
<name>A0A4S1DX96_9FLAO</name>
<reference evidence="1 2" key="1">
    <citation type="submission" date="2019-04" db="EMBL/GenBank/DDBJ databases">
        <authorList>
            <person name="Liu A."/>
        </authorList>
    </citation>
    <scope>NUCLEOTIDE SEQUENCE [LARGE SCALE GENOMIC DNA]</scope>
    <source>
        <strain evidence="1 2">RZ03</strain>
    </source>
</reference>
<evidence type="ECO:0000313" key="1">
    <source>
        <dbReference type="EMBL" id="TGV02565.1"/>
    </source>
</evidence>
<dbReference type="Gene3D" id="3.40.630.30">
    <property type="match status" value="1"/>
</dbReference>
<keyword evidence="2" id="KW-1185">Reference proteome</keyword>
<dbReference type="GO" id="GO:0016740">
    <property type="term" value="F:transferase activity"/>
    <property type="evidence" value="ECO:0007669"/>
    <property type="project" value="UniProtKB-KW"/>
</dbReference>